<dbReference type="EMBL" id="FUZP01000002">
    <property type="protein sequence ID" value="SKC62933.1"/>
    <property type="molecule type" value="Genomic_DNA"/>
</dbReference>
<evidence type="ECO:0000313" key="5">
    <source>
        <dbReference type="Proteomes" id="UP000190857"/>
    </source>
</evidence>
<dbReference type="Pfam" id="PF24677">
    <property type="entry name" value="DUF7657"/>
    <property type="match status" value="1"/>
</dbReference>
<dbReference type="InterPro" id="IPR056071">
    <property type="entry name" value="DUF7654"/>
</dbReference>
<sequence>MRTPLPGARKLYVDAHIRFEKWVEPTEFGLPNARVLWVFPGVIALLFVVLVALGVSGSSTGVYWSVFGSGGADPDLLNGVPRPIRSDEWLVQSSWVVSQVQQGFPALNQTFPGGMDATVQNDLPAWDWSTLFRPHLLGFLALPLDQGMAIRWWLPGFSVVVGAYLFIVTMLPKRPLTAALLAIAVYYTPIFQWWYMPTTLWPAALAFIAMAATVWCLRSPRLGVRIAWAAVTGYLAVTTAMSIYAPFIVPAALVVLFFFVGAWIAEAKRQSLGFRGSFRRVLPLILAAVGAGVILVVWILTRWSTIRALFATVYPGQRLEPTGTVDAKRLIGLLGGPFNELLAGDTSGAQGITLGPNQSEASSVVLYALFFLIPLCWLIAADWRSKRHVNWIAVSIAGCTVFVFAFLLIPGWDPIAHLLLVDRTTEARMRLAFVMLGIASIVVIVKRLDRRDIALPGGVVWSSVAVTASSIALVAAVLTVRNPAALALATNWRITAVLIVLGVFFILKRWAFAGAAAILIAALFVGSGISPLYRGVFDLNDTEVGQAVRAVDEKDPGTWVGIGAFVPTAVLVESGVRALNGVQTYPPTEMWSMIDPDKRSENEWNRLANVNWELGAGEPVVTNPVRDQIRVSFDACSDFAQKNVSYVLSETPIDSECVTAVETVSEGSSSFTIYRVTNGG</sequence>
<feature type="transmembrane region" description="Helical" evidence="1">
    <location>
        <begin position="201"/>
        <end position="217"/>
    </location>
</feature>
<feature type="transmembrane region" description="Helical" evidence="1">
    <location>
        <begin position="152"/>
        <end position="171"/>
    </location>
</feature>
<feature type="transmembrane region" description="Helical" evidence="1">
    <location>
        <begin position="388"/>
        <end position="409"/>
    </location>
</feature>
<feature type="transmembrane region" description="Helical" evidence="1">
    <location>
        <begin position="35"/>
        <end position="55"/>
    </location>
</feature>
<evidence type="ECO:0000313" key="4">
    <source>
        <dbReference type="EMBL" id="SKC62933.1"/>
    </source>
</evidence>
<evidence type="ECO:0000259" key="3">
    <source>
        <dbReference type="Pfam" id="PF24677"/>
    </source>
</evidence>
<keyword evidence="1" id="KW-1133">Transmembrane helix</keyword>
<evidence type="ECO:0008006" key="6">
    <source>
        <dbReference type="Google" id="ProtNLM"/>
    </source>
</evidence>
<dbReference type="Proteomes" id="UP000190857">
    <property type="component" value="Unassembled WGS sequence"/>
</dbReference>
<name>A0A1T5KGX1_9MICO</name>
<dbReference type="Pfam" id="PF24672">
    <property type="entry name" value="DUF7654"/>
    <property type="match status" value="1"/>
</dbReference>
<protein>
    <recommendedName>
        <fullName evidence="6">4-amino-4-deoxy-L-arabinose transferase</fullName>
    </recommendedName>
</protein>
<gene>
    <name evidence="4" type="ORF">SAMN06309945_2219</name>
</gene>
<feature type="transmembrane region" description="Helical" evidence="1">
    <location>
        <begin position="458"/>
        <end position="478"/>
    </location>
</feature>
<keyword evidence="5" id="KW-1185">Reference proteome</keyword>
<dbReference type="OrthoDB" id="3176622at2"/>
<feature type="transmembrane region" description="Helical" evidence="1">
    <location>
        <begin position="247"/>
        <end position="265"/>
    </location>
</feature>
<feature type="domain" description="DUF7657" evidence="3">
    <location>
        <begin position="41"/>
        <end position="445"/>
    </location>
</feature>
<dbReference type="InterPro" id="IPR056074">
    <property type="entry name" value="DUF7657"/>
</dbReference>
<reference evidence="4 5" key="1">
    <citation type="submission" date="2017-02" db="EMBL/GenBank/DDBJ databases">
        <authorList>
            <person name="Peterson S.W."/>
        </authorList>
    </citation>
    <scope>NUCLEOTIDE SEQUENCE [LARGE SCALE GENOMIC DNA]</scope>
    <source>
        <strain evidence="4 5">VKM Ac-2059</strain>
    </source>
</reference>
<feature type="transmembrane region" description="Helical" evidence="1">
    <location>
        <begin position="281"/>
        <end position="300"/>
    </location>
</feature>
<feature type="transmembrane region" description="Helical" evidence="1">
    <location>
        <begin position="429"/>
        <end position="446"/>
    </location>
</feature>
<dbReference type="AlphaFoldDB" id="A0A1T5KGX1"/>
<feature type="transmembrane region" description="Helical" evidence="1">
    <location>
        <begin position="484"/>
        <end position="507"/>
    </location>
</feature>
<feature type="transmembrane region" description="Helical" evidence="1">
    <location>
        <begin position="224"/>
        <end position="241"/>
    </location>
</feature>
<accession>A0A1T5KGX1</accession>
<feature type="transmembrane region" description="Helical" evidence="1">
    <location>
        <begin position="364"/>
        <end position="381"/>
    </location>
</feature>
<keyword evidence="1" id="KW-0812">Transmembrane</keyword>
<evidence type="ECO:0000256" key="1">
    <source>
        <dbReference type="SAM" id="Phobius"/>
    </source>
</evidence>
<proteinExistence type="predicted"/>
<keyword evidence="1" id="KW-0472">Membrane</keyword>
<feature type="transmembrane region" description="Helical" evidence="1">
    <location>
        <begin position="178"/>
        <end position="195"/>
    </location>
</feature>
<dbReference type="RefSeq" id="WP_079728271.1">
    <property type="nucleotide sequence ID" value="NZ_FUZP01000002.1"/>
</dbReference>
<organism evidence="4 5">
    <name type="scientific">Okibacterium fritillariae</name>
    <dbReference type="NCBI Taxonomy" id="123320"/>
    <lineage>
        <taxon>Bacteria</taxon>
        <taxon>Bacillati</taxon>
        <taxon>Actinomycetota</taxon>
        <taxon>Actinomycetes</taxon>
        <taxon>Micrococcales</taxon>
        <taxon>Microbacteriaceae</taxon>
        <taxon>Okibacterium</taxon>
    </lineage>
</organism>
<feature type="transmembrane region" description="Helical" evidence="1">
    <location>
        <begin position="514"/>
        <end position="533"/>
    </location>
</feature>
<evidence type="ECO:0000259" key="2">
    <source>
        <dbReference type="Pfam" id="PF24672"/>
    </source>
</evidence>
<feature type="domain" description="DUF7654" evidence="2">
    <location>
        <begin position="538"/>
        <end position="677"/>
    </location>
</feature>